<dbReference type="EMBL" id="CP137555">
    <property type="protein sequence ID" value="WOX06039.1"/>
    <property type="molecule type" value="Genomic_DNA"/>
</dbReference>
<feature type="domain" description="AB hydrolase-1" evidence="2">
    <location>
        <begin position="1"/>
        <end position="104"/>
    </location>
</feature>
<gene>
    <name evidence="3" type="ORF">R5R33_02550</name>
</gene>
<dbReference type="RefSeq" id="WP_318954499.1">
    <property type="nucleotide sequence ID" value="NZ_CP137555.1"/>
</dbReference>
<dbReference type="PANTHER" id="PTHR37946:SF1">
    <property type="entry name" value="SLL1969 PROTEIN"/>
    <property type="match status" value="1"/>
</dbReference>
<dbReference type="Proteomes" id="UP001302477">
    <property type="component" value="Chromosome"/>
</dbReference>
<organism evidence="3 4">
    <name type="scientific">Microbulbifer pacificus</name>
    <dbReference type="NCBI Taxonomy" id="407164"/>
    <lineage>
        <taxon>Bacteria</taxon>
        <taxon>Pseudomonadati</taxon>
        <taxon>Pseudomonadota</taxon>
        <taxon>Gammaproteobacteria</taxon>
        <taxon>Cellvibrionales</taxon>
        <taxon>Microbulbiferaceae</taxon>
        <taxon>Microbulbifer</taxon>
    </lineage>
</organism>
<name>A0AAU0MZV6_9GAMM</name>
<dbReference type="SUPFAM" id="SSF53474">
    <property type="entry name" value="alpha/beta-Hydrolases"/>
    <property type="match status" value="1"/>
</dbReference>
<dbReference type="GO" id="GO:0016787">
    <property type="term" value="F:hydrolase activity"/>
    <property type="evidence" value="ECO:0007669"/>
    <property type="project" value="UniProtKB-KW"/>
</dbReference>
<proteinExistence type="predicted"/>
<dbReference type="PANTHER" id="PTHR37946">
    <property type="entry name" value="SLL1969 PROTEIN"/>
    <property type="match status" value="1"/>
</dbReference>
<evidence type="ECO:0000313" key="3">
    <source>
        <dbReference type="EMBL" id="WOX06039.1"/>
    </source>
</evidence>
<evidence type="ECO:0000256" key="1">
    <source>
        <dbReference type="SAM" id="MobiDB-lite"/>
    </source>
</evidence>
<dbReference type="KEGG" id="mpaf:R5R33_02550"/>
<dbReference type="InterPro" id="IPR000073">
    <property type="entry name" value="AB_hydrolase_1"/>
</dbReference>
<dbReference type="Gene3D" id="2.60.120.380">
    <property type="match status" value="1"/>
</dbReference>
<accession>A0AAU0MZV6</accession>
<dbReference type="Gene3D" id="3.40.50.1820">
    <property type="entry name" value="alpha/beta hydrolase"/>
    <property type="match status" value="1"/>
</dbReference>
<keyword evidence="3" id="KW-0378">Hydrolase</keyword>
<reference evidence="3 4" key="1">
    <citation type="submission" date="2023-10" db="EMBL/GenBank/DDBJ databases">
        <title>Description of Microbulbifer bruguierae sp. nov., isolated from the sediments of mangrove plant Bruguiera sexangula and comparative genomic analyses of the genus Microbulbifer.</title>
        <authorList>
            <person name="Long M."/>
        </authorList>
    </citation>
    <scope>NUCLEOTIDE SEQUENCE [LARGE SCALE GENOMIC DNA]</scope>
    <source>
        <strain evidence="3 4">SPO729</strain>
    </source>
</reference>
<feature type="region of interest" description="Disordered" evidence="1">
    <location>
        <begin position="218"/>
        <end position="263"/>
    </location>
</feature>
<evidence type="ECO:0000313" key="4">
    <source>
        <dbReference type="Proteomes" id="UP001302477"/>
    </source>
</evidence>
<keyword evidence="4" id="KW-1185">Reference proteome</keyword>
<protein>
    <submittedName>
        <fullName evidence="3">Alpha/beta fold hydrolase</fullName>
    </submittedName>
</protein>
<evidence type="ECO:0000259" key="2">
    <source>
        <dbReference type="Pfam" id="PF00561"/>
    </source>
</evidence>
<dbReference type="AlphaFoldDB" id="A0AAU0MZV6"/>
<feature type="compositionally biased region" description="Polar residues" evidence="1">
    <location>
        <begin position="253"/>
        <end position="263"/>
    </location>
</feature>
<dbReference type="InterPro" id="IPR029058">
    <property type="entry name" value="AB_hydrolase_fold"/>
</dbReference>
<sequence>MILLHGLAKSDRSMERLAQAVAEAGFHTVNVDYPSTDLPIEKLAGPAIAPALDRCAQWAETETTDAPRVHFVTHSMGGILVRQYLSRVKPENLGRVVMLGPPNQGSEVVDTLGSFPGFHFMFGDAGMQLSTGKMSVPNQLGAANFDVGIIAGTKSINPILSTLLPNADDGKVSVARTRLKGMHDHLEMPVTHVFMMKNNDVIAQVIHYLRHGRFQREPEESEDLSVPASVTQQEKIQFPDTATGTGDDDSSAPSGEQHQSTSVRATINGYEAIEYLINAKTGQSLAVGLRSNNAQAAYRITAPAAPRALHSGHGQQSSYSFTLPRDGTYRLMIYLLEGAASAGESAEFLLDIQLRNPG</sequence>
<dbReference type="Pfam" id="PF00561">
    <property type="entry name" value="Abhydrolase_1"/>
    <property type="match status" value="1"/>
</dbReference>